<dbReference type="GO" id="GO:0016887">
    <property type="term" value="F:ATP hydrolysis activity"/>
    <property type="evidence" value="ECO:0007669"/>
    <property type="project" value="InterPro"/>
</dbReference>
<dbReference type="InterPro" id="IPR003439">
    <property type="entry name" value="ABC_transporter-like_ATP-bd"/>
</dbReference>
<name>A0A0R3CTY8_9BRAD</name>
<evidence type="ECO:0000256" key="4">
    <source>
        <dbReference type="ARBA" id="ARBA00024722"/>
    </source>
</evidence>
<evidence type="ECO:0000256" key="1">
    <source>
        <dbReference type="ARBA" id="ARBA00005417"/>
    </source>
</evidence>
<dbReference type="NCBIfam" id="NF002673">
    <property type="entry name" value="PRK02399.1-1"/>
    <property type="match status" value="1"/>
</dbReference>
<sequence>MSEARRSAAALEVRGLDVYYGHSHALQGVDLTLDAGVFSVVGRNGMGKTTLCKAIMGLVPVSGGSIRVRGEDITRRPPANIARLGVGYVPQGRRLWRSLSVDEHLRLAGGIRSGAWTVERIYDTFPRLAERRDHGGGQLSGGEQQMLAISRALLTNPQLLIMDEPTEGLAPVIVAQVEEMLLQLGEDGDMSVLVIEQNIGVATAISRNVAIMVNGRINRIIDSARLSADRALQQRLLGVGLHAELEPDIDVPSAGDEAKPVAQPARTSGPMRIYISNPTPPTRWSQPVPIARIEAAARTLSTQVARLDETARRKREPITAQTSGPPVVLVVGTLDTKGTELRFIRDVIGESGLRTRLVDVSTTGKHATCDVSAQEIALNHGRGGSAVFGPDRGAAVTAMADAFAKWIKRQGNIAGVISAGGSGAASLVAPAMRTLPVGVPKLIISSVASGDVAPYVGPADITMMYSVTDVQGLNSISRAVLSNGANAIVGMVKARLDQREAKERAASAGLPSIGITMFGVTTPAVQKIAADLSGDFECLVFHATGVGGLSMEKLVDSGQLAGVIDLTTTEICDLLMGGVFPATEDRFGAIVRTRLPYVGSVGALDMVNFGAPDTIPERYRGRKFHVHNPQVTLMRTTADENERMGRWIGERLNQMDGPVRFFLPEGGVSALDARGQPFWDPAADAALFRTLERTVRATGNRQLIRVKQNINDPEFASTIVSAFRTLFGRAGARRRAAR</sequence>
<dbReference type="InterPro" id="IPR017871">
    <property type="entry name" value="ABC_transporter-like_CS"/>
</dbReference>
<evidence type="ECO:0000256" key="6">
    <source>
        <dbReference type="SAM" id="MobiDB-lite"/>
    </source>
</evidence>
<keyword evidence="9" id="KW-1185">Reference proteome</keyword>
<comment type="function">
    <text evidence="4">Involved in beta-(1--&gt;2)glucan export. Transmembrane domains (TMD) form a pore in the inner membrane and the ATP-binding domain (NBD) is responsible for energy generation.</text>
</comment>
<dbReference type="HAMAP" id="MF_00677">
    <property type="entry name" value="UPF0261"/>
    <property type="match status" value="1"/>
</dbReference>
<dbReference type="PANTHER" id="PTHR31862">
    <property type="entry name" value="UPF0261 DOMAIN PROTEIN (AFU_ORTHOLOGUE AFUA_1G10120)"/>
    <property type="match status" value="1"/>
</dbReference>
<dbReference type="InterPro" id="IPR056778">
    <property type="entry name" value="UPF0261_C"/>
</dbReference>
<accession>A0A0R3CTY8</accession>
<dbReference type="RefSeq" id="WP_057758767.1">
    <property type="nucleotide sequence ID" value="NZ_LJYG01000112.1"/>
</dbReference>
<dbReference type="PROSITE" id="PS00211">
    <property type="entry name" value="ABC_TRANSPORTER_1"/>
    <property type="match status" value="1"/>
</dbReference>
<proteinExistence type="inferred from homology"/>
<feature type="domain" description="ABC transporter" evidence="7">
    <location>
        <begin position="11"/>
        <end position="239"/>
    </location>
</feature>
<dbReference type="Pfam" id="PF00005">
    <property type="entry name" value="ABC_tran"/>
    <property type="match status" value="1"/>
</dbReference>
<dbReference type="PROSITE" id="PS50893">
    <property type="entry name" value="ABC_TRANSPORTER_2"/>
    <property type="match status" value="1"/>
</dbReference>
<comment type="caution">
    <text evidence="8">The sequence shown here is derived from an EMBL/GenBank/DDBJ whole genome shotgun (WGS) entry which is preliminary data.</text>
</comment>
<dbReference type="Pfam" id="PF06792">
    <property type="entry name" value="UPF0261"/>
    <property type="match status" value="1"/>
</dbReference>
<dbReference type="PANTHER" id="PTHR31862:SF1">
    <property type="entry name" value="UPF0261 DOMAIN PROTEIN (AFU_ORTHOLOGUE AFUA_1G10120)"/>
    <property type="match status" value="1"/>
</dbReference>
<keyword evidence="3" id="KW-0067">ATP-binding</keyword>
<dbReference type="Gene3D" id="3.40.50.12020">
    <property type="entry name" value="Uncharacterised protein family UPF0261, NN domain"/>
    <property type="match status" value="1"/>
</dbReference>
<evidence type="ECO:0000313" key="9">
    <source>
        <dbReference type="Proteomes" id="UP000051936"/>
    </source>
</evidence>
<dbReference type="Gene3D" id="3.40.50.12030">
    <property type="entry name" value="Uncharacterised protein family UPF0261, NC domain"/>
    <property type="match status" value="1"/>
</dbReference>
<dbReference type="CDD" id="cd15488">
    <property type="entry name" value="Tm-1-like"/>
    <property type="match status" value="1"/>
</dbReference>
<evidence type="ECO:0000256" key="3">
    <source>
        <dbReference type="ARBA" id="ARBA00022840"/>
    </source>
</evidence>
<feature type="region of interest" description="Disordered" evidence="6">
    <location>
        <begin position="250"/>
        <end position="272"/>
    </location>
</feature>
<evidence type="ECO:0000256" key="2">
    <source>
        <dbReference type="ARBA" id="ARBA00022741"/>
    </source>
</evidence>
<keyword evidence="2" id="KW-0547">Nucleotide-binding</keyword>
<evidence type="ECO:0000256" key="5">
    <source>
        <dbReference type="HAMAP-Rule" id="MF_00677"/>
    </source>
</evidence>
<comment type="similarity">
    <text evidence="1">Belongs to the ABC transporter superfamily.</text>
</comment>
<dbReference type="SMART" id="SM00382">
    <property type="entry name" value="AAA"/>
    <property type="match status" value="1"/>
</dbReference>
<dbReference type="InterPro" id="IPR027417">
    <property type="entry name" value="P-loop_NTPase"/>
</dbReference>
<dbReference type="AlphaFoldDB" id="A0A0R3CTY8"/>
<comment type="similarity">
    <text evidence="5">Belongs to the UPF0261 family.</text>
</comment>
<dbReference type="Proteomes" id="UP000051936">
    <property type="component" value="Unassembled WGS sequence"/>
</dbReference>
<dbReference type="OrthoDB" id="9776369at2"/>
<evidence type="ECO:0000259" key="7">
    <source>
        <dbReference type="PROSITE" id="PS50893"/>
    </source>
</evidence>
<dbReference type="InterPro" id="IPR044122">
    <property type="entry name" value="UPF0261_N"/>
</dbReference>
<dbReference type="STRING" id="989370.AOQ71_39575"/>
<dbReference type="EMBL" id="LJYG01000112">
    <property type="protein sequence ID" value="KRQ01080.1"/>
    <property type="molecule type" value="Genomic_DNA"/>
</dbReference>
<dbReference type="Pfam" id="PF23189">
    <property type="entry name" value="UPF0261_C"/>
    <property type="match status" value="1"/>
</dbReference>
<dbReference type="InterPro" id="IPR051353">
    <property type="entry name" value="Tobamovirus_resist_UPF0261"/>
</dbReference>
<dbReference type="SUPFAM" id="SSF52540">
    <property type="entry name" value="P-loop containing nucleoside triphosphate hydrolases"/>
    <property type="match status" value="1"/>
</dbReference>
<reference evidence="8 9" key="1">
    <citation type="submission" date="2015-09" db="EMBL/GenBank/DDBJ databases">
        <title>Draft Genome Sequence of Bradyrhizobium manausense Strain BR 3351T, a Novel Symbiotic Nitrogen-Fixing Alphaproteobacterium Isolated from Brazilian Amazon Rain Forest.</title>
        <authorList>
            <person name="De Araujo J.L."/>
            <person name="Zilli J.E."/>
        </authorList>
    </citation>
    <scope>NUCLEOTIDE SEQUENCE [LARGE SCALE GENOMIC DNA]</scope>
    <source>
        <strain evidence="8 9">BR3351</strain>
    </source>
</reference>
<dbReference type="GO" id="GO:0005524">
    <property type="term" value="F:ATP binding"/>
    <property type="evidence" value="ECO:0007669"/>
    <property type="project" value="UniProtKB-KW"/>
</dbReference>
<organism evidence="8 9">
    <name type="scientific">Bradyrhizobium manausense</name>
    <dbReference type="NCBI Taxonomy" id="989370"/>
    <lineage>
        <taxon>Bacteria</taxon>
        <taxon>Pseudomonadati</taxon>
        <taxon>Pseudomonadota</taxon>
        <taxon>Alphaproteobacteria</taxon>
        <taxon>Hyphomicrobiales</taxon>
        <taxon>Nitrobacteraceae</taxon>
        <taxon>Bradyrhizobium</taxon>
    </lineage>
</organism>
<dbReference type="Gene3D" id="3.40.50.300">
    <property type="entry name" value="P-loop containing nucleotide triphosphate hydrolases"/>
    <property type="match status" value="1"/>
</dbReference>
<dbReference type="InterPro" id="IPR008322">
    <property type="entry name" value="UPF0261"/>
</dbReference>
<protein>
    <recommendedName>
        <fullName evidence="5">UPF0261 protein AOQ71_39575</fullName>
    </recommendedName>
</protein>
<dbReference type="NCBIfam" id="NF002674">
    <property type="entry name" value="PRK02399.1-2"/>
    <property type="match status" value="1"/>
</dbReference>
<dbReference type="CDD" id="cd03224">
    <property type="entry name" value="ABC_TM1139_LivF_branched"/>
    <property type="match status" value="1"/>
</dbReference>
<evidence type="ECO:0000313" key="8">
    <source>
        <dbReference type="EMBL" id="KRQ01080.1"/>
    </source>
</evidence>
<dbReference type="InterPro" id="IPR003593">
    <property type="entry name" value="AAA+_ATPase"/>
</dbReference>
<gene>
    <name evidence="8" type="ORF">AOQ71_39575</name>
</gene>